<dbReference type="PROSITE" id="PS50893">
    <property type="entry name" value="ABC_TRANSPORTER_2"/>
    <property type="match status" value="1"/>
</dbReference>
<evidence type="ECO:0000259" key="4">
    <source>
        <dbReference type="PROSITE" id="PS50893"/>
    </source>
</evidence>
<dbReference type="InterPro" id="IPR051782">
    <property type="entry name" value="ABC_Transporter_VariousFunc"/>
</dbReference>
<evidence type="ECO:0000313" key="6">
    <source>
        <dbReference type="EMBL" id="XDS49371.1"/>
    </source>
</evidence>
<evidence type="ECO:0000256" key="2">
    <source>
        <dbReference type="ARBA" id="ARBA00022741"/>
    </source>
</evidence>
<reference evidence="6" key="1">
    <citation type="submission" date="2023-07" db="EMBL/GenBank/DDBJ databases">
        <title>Bifidobacterium aquikefiriaerophilum sp. nov. and Bifidobacterium eccum sp. nov., isolated from water kefir.</title>
        <authorList>
            <person name="Breselge S."/>
            <person name="Bellassi P."/>
            <person name="Barcenilla C."/>
            <person name="Alvarez-Ordonez A."/>
            <person name="Morelli L."/>
            <person name="Cotter P.D."/>
        </authorList>
    </citation>
    <scope>NUCLEOTIDE SEQUENCE</scope>
    <source>
        <strain evidence="7">WK012_4_13</strain>
        <strain evidence="6">WK013_4_14</strain>
        <strain evidence="5">WK048_4_13</strain>
    </source>
</reference>
<accession>A0AB39UK27</accession>
<dbReference type="InterPro" id="IPR003593">
    <property type="entry name" value="AAA+_ATPase"/>
</dbReference>
<dbReference type="SUPFAM" id="SSF52540">
    <property type="entry name" value="P-loop containing nucleoside triphosphate hydrolases"/>
    <property type="match status" value="1"/>
</dbReference>
<dbReference type="EMBL" id="CP129683">
    <property type="protein sequence ID" value="XDS50591.1"/>
    <property type="molecule type" value="Genomic_DNA"/>
</dbReference>
<gene>
    <name evidence="7" type="ORF">QN062_09470</name>
    <name evidence="6" type="ORF">QN216_03675</name>
    <name evidence="5" type="ORF">QN217_06770</name>
</gene>
<dbReference type="PANTHER" id="PTHR42939">
    <property type="entry name" value="ABC TRANSPORTER ATP-BINDING PROTEIN ALBC-RELATED"/>
    <property type="match status" value="1"/>
</dbReference>
<dbReference type="CDD" id="cd03230">
    <property type="entry name" value="ABC_DR_subfamily_A"/>
    <property type="match status" value="1"/>
</dbReference>
<evidence type="ECO:0000256" key="1">
    <source>
        <dbReference type="ARBA" id="ARBA00022448"/>
    </source>
</evidence>
<dbReference type="Pfam" id="PF00005">
    <property type="entry name" value="ABC_tran"/>
    <property type="match status" value="1"/>
</dbReference>
<dbReference type="Gene3D" id="3.40.50.300">
    <property type="entry name" value="P-loop containing nucleotide triphosphate hydrolases"/>
    <property type="match status" value="1"/>
</dbReference>
<dbReference type="SMART" id="SM00382">
    <property type="entry name" value="AAA"/>
    <property type="match status" value="1"/>
</dbReference>
<dbReference type="RefSeq" id="WP_369341555.1">
    <property type="nucleotide sequence ID" value="NZ_CP129675.1"/>
</dbReference>
<sequence>MIELRSITKTFDAKSAVSDIDMTIPTGSIYGLVGTNGSGKTTLLRMLSGVLTQDRGIIAYDGQPVYENASVKGAIAFIPDDLSFFSRLTLKDAASFTAGLYASSWNQDLFTTAVKQFRLDPKMQFSRMSKGMKKQGAFCLAFARQPRYLLLDEPIDGLDPIVRKDIWELIVDAAADRSMTTVVSSHNLRELEGYCDHICAIKAGRVVLEQDIEELRSDIHKLQVSYGTGTRPSEQGLAPLKVLHEYERGSVSYLIVRNTPAELEAFVNRTHPVIFDTIALTLEEIFIYELGENSHDYTSKH</sequence>
<name>A0AB39UK27_9BIFI</name>
<dbReference type="EMBL" id="CP129682">
    <property type="protein sequence ID" value="XDS49371.1"/>
    <property type="molecule type" value="Genomic_DNA"/>
</dbReference>
<keyword evidence="3 6" id="KW-0067">ATP-binding</keyword>
<keyword evidence="1" id="KW-0813">Transport</keyword>
<dbReference type="InterPro" id="IPR027417">
    <property type="entry name" value="P-loop_NTPase"/>
</dbReference>
<evidence type="ECO:0000256" key="3">
    <source>
        <dbReference type="ARBA" id="ARBA00022840"/>
    </source>
</evidence>
<dbReference type="InterPro" id="IPR003439">
    <property type="entry name" value="ABC_transporter-like_ATP-bd"/>
</dbReference>
<proteinExistence type="predicted"/>
<evidence type="ECO:0000313" key="5">
    <source>
        <dbReference type="EMBL" id="XDS45847.1"/>
    </source>
</evidence>
<feature type="domain" description="ABC transporter" evidence="4">
    <location>
        <begin position="2"/>
        <end position="228"/>
    </location>
</feature>
<dbReference type="GO" id="GO:0016887">
    <property type="term" value="F:ATP hydrolysis activity"/>
    <property type="evidence" value="ECO:0007669"/>
    <property type="project" value="InterPro"/>
</dbReference>
<protein>
    <submittedName>
        <fullName evidence="6">ABC transporter ATP-binding protein</fullName>
    </submittedName>
</protein>
<organism evidence="6">
    <name type="scientific">Bifidobacterium fermentum</name>
    <dbReference type="NCBI Taxonomy" id="3059035"/>
    <lineage>
        <taxon>Bacteria</taxon>
        <taxon>Bacillati</taxon>
        <taxon>Actinomycetota</taxon>
        <taxon>Actinomycetes</taxon>
        <taxon>Bifidobacteriales</taxon>
        <taxon>Bifidobacteriaceae</taxon>
        <taxon>Bifidobacterium</taxon>
    </lineage>
</organism>
<dbReference type="AlphaFoldDB" id="A0AB39UK27"/>
<dbReference type="KEGG" id="bfk:QN062_09470"/>
<keyword evidence="2" id="KW-0547">Nucleotide-binding</keyword>
<evidence type="ECO:0000313" key="7">
    <source>
        <dbReference type="EMBL" id="XDS50591.1"/>
    </source>
</evidence>
<dbReference type="GO" id="GO:0005524">
    <property type="term" value="F:ATP binding"/>
    <property type="evidence" value="ECO:0007669"/>
    <property type="project" value="UniProtKB-KW"/>
</dbReference>
<dbReference type="EMBL" id="CP129675">
    <property type="protein sequence ID" value="XDS45847.1"/>
    <property type="molecule type" value="Genomic_DNA"/>
</dbReference>
<dbReference type="PANTHER" id="PTHR42939:SF1">
    <property type="entry name" value="ABC TRANSPORTER ATP-BINDING PROTEIN ALBC-RELATED"/>
    <property type="match status" value="1"/>
</dbReference>